<dbReference type="EMBL" id="JALNTZ010000007">
    <property type="protein sequence ID" value="KAJ3645171.1"/>
    <property type="molecule type" value="Genomic_DNA"/>
</dbReference>
<comment type="caution">
    <text evidence="1">The sequence shown here is derived from an EMBL/GenBank/DDBJ whole genome shotgun (WGS) entry which is preliminary data.</text>
</comment>
<name>A0AA38M6F6_9CUCU</name>
<protein>
    <submittedName>
        <fullName evidence="1">Uncharacterized protein</fullName>
    </submittedName>
</protein>
<organism evidence="1 2">
    <name type="scientific">Zophobas morio</name>
    <dbReference type="NCBI Taxonomy" id="2755281"/>
    <lineage>
        <taxon>Eukaryota</taxon>
        <taxon>Metazoa</taxon>
        <taxon>Ecdysozoa</taxon>
        <taxon>Arthropoda</taxon>
        <taxon>Hexapoda</taxon>
        <taxon>Insecta</taxon>
        <taxon>Pterygota</taxon>
        <taxon>Neoptera</taxon>
        <taxon>Endopterygota</taxon>
        <taxon>Coleoptera</taxon>
        <taxon>Polyphaga</taxon>
        <taxon>Cucujiformia</taxon>
        <taxon>Tenebrionidae</taxon>
        <taxon>Zophobas</taxon>
    </lineage>
</organism>
<sequence>MSQIATVGSRFYYIYRGNTRSAFFAGPRHTCPASTCSYVTIDAPSIIMIRRKSFGCVHLAHIWTIVSVRDRSESTAVTHFAGQGVCVRIDRDHSYMFAGFGGWTVSINTDP</sequence>
<evidence type="ECO:0000313" key="2">
    <source>
        <dbReference type="Proteomes" id="UP001168821"/>
    </source>
</evidence>
<keyword evidence="2" id="KW-1185">Reference proteome</keyword>
<evidence type="ECO:0000313" key="1">
    <source>
        <dbReference type="EMBL" id="KAJ3645171.1"/>
    </source>
</evidence>
<dbReference type="Proteomes" id="UP001168821">
    <property type="component" value="Unassembled WGS sequence"/>
</dbReference>
<accession>A0AA38M6F6</accession>
<gene>
    <name evidence="1" type="ORF">Zmor_022852</name>
</gene>
<reference evidence="1" key="1">
    <citation type="journal article" date="2023" name="G3 (Bethesda)">
        <title>Whole genome assemblies of Zophobas morio and Tenebrio molitor.</title>
        <authorList>
            <person name="Kaur S."/>
            <person name="Stinson S.A."/>
            <person name="diCenzo G.C."/>
        </authorList>
    </citation>
    <scope>NUCLEOTIDE SEQUENCE</scope>
    <source>
        <strain evidence="1">QUZm001</strain>
    </source>
</reference>
<dbReference type="AlphaFoldDB" id="A0AA38M6F6"/>
<proteinExistence type="predicted"/>